<dbReference type="PANTHER" id="PTHR30535">
    <property type="entry name" value="VITAMIN B12-BINDING PROTEIN"/>
    <property type="match status" value="1"/>
</dbReference>
<reference evidence="3 4" key="1">
    <citation type="submission" date="2015-11" db="EMBL/GenBank/DDBJ databases">
        <authorList>
            <person name="Varghese N."/>
        </authorList>
    </citation>
    <scope>NUCLEOTIDE SEQUENCE [LARGE SCALE GENOMIC DNA]</scope>
    <source>
        <strain evidence="3 4">JGI-24</strain>
    </source>
</reference>
<feature type="domain" description="Fe/B12 periplasmic-binding" evidence="2">
    <location>
        <begin position="40"/>
        <end position="290"/>
    </location>
</feature>
<organism evidence="3 4">
    <name type="scientific">Kryptobacter tengchongensis</name>
    <dbReference type="NCBI Taxonomy" id="1643429"/>
    <lineage>
        <taxon>Bacteria</taxon>
        <taxon>Pseudomonadati</taxon>
        <taxon>Candidatus Kryptoniota</taxon>
        <taxon>Candidatus Kryptobacter</taxon>
    </lineage>
</organism>
<protein>
    <submittedName>
        <fullName evidence="3">Iron complex transport system substrate-binding protein</fullName>
    </submittedName>
</protein>
<evidence type="ECO:0000313" key="4">
    <source>
        <dbReference type="Proteomes" id="UP000243065"/>
    </source>
</evidence>
<dbReference type="SUPFAM" id="SSF53807">
    <property type="entry name" value="Helical backbone' metal receptor"/>
    <property type="match status" value="1"/>
</dbReference>
<dbReference type="InterPro" id="IPR002491">
    <property type="entry name" value="ABC_transptr_periplasmic_BD"/>
</dbReference>
<evidence type="ECO:0000256" key="1">
    <source>
        <dbReference type="ARBA" id="ARBA00022729"/>
    </source>
</evidence>
<evidence type="ECO:0000259" key="2">
    <source>
        <dbReference type="PROSITE" id="PS50983"/>
    </source>
</evidence>
<proteinExistence type="predicted"/>
<evidence type="ECO:0000313" key="3">
    <source>
        <dbReference type="EMBL" id="CUS97647.1"/>
    </source>
</evidence>
<dbReference type="InterPro" id="IPR050902">
    <property type="entry name" value="ABC_Transporter_SBP"/>
</dbReference>
<dbReference type="PANTHER" id="PTHR30535:SF34">
    <property type="entry name" value="MOLYBDATE-BINDING PROTEIN MOLA"/>
    <property type="match status" value="1"/>
</dbReference>
<dbReference type="EMBL" id="CZVU01000008">
    <property type="protein sequence ID" value="CUS97647.1"/>
    <property type="molecule type" value="Genomic_DNA"/>
</dbReference>
<dbReference type="Pfam" id="PF01497">
    <property type="entry name" value="Peripla_BP_2"/>
    <property type="match status" value="1"/>
</dbReference>
<dbReference type="Proteomes" id="UP000243065">
    <property type="component" value="Unassembled WGS sequence"/>
</dbReference>
<dbReference type="PROSITE" id="PS50983">
    <property type="entry name" value="FE_B12_PBP"/>
    <property type="match status" value="1"/>
</dbReference>
<name>A0A656D563_KRYT1</name>
<dbReference type="NCBIfam" id="NF038402">
    <property type="entry name" value="TroA_like"/>
    <property type="match status" value="1"/>
</dbReference>
<dbReference type="OrthoDB" id="9816357at2"/>
<gene>
    <name evidence="3" type="ORF">JGI24_00307</name>
</gene>
<dbReference type="RefSeq" id="WP_072149792.1">
    <property type="nucleotide sequence ID" value="NZ_CZVU01000008.1"/>
</dbReference>
<dbReference type="AlphaFoldDB" id="A0A656D563"/>
<accession>A0A656D563</accession>
<dbReference type="Gene3D" id="3.40.50.1980">
    <property type="entry name" value="Nitrogenase molybdenum iron protein domain"/>
    <property type="match status" value="2"/>
</dbReference>
<sequence length="290" mass="33160">MRNFFRLIFLILYIGNQLFTQIKVYDDLGRKIEFESPPQRIVSLAPSITEILFFLGLGDRVVGVTRYCNFPPEAQRKRVIGGVIDPNYEIIASLKPDLIIMTVEGNTREAFDKLSELGFKIFVTNPRNFDGILKTILDFGKICGVEARANYLVDSLKLELEKIKDVNTGKKKPKILVLISLNPLMSAGKNTFINEIIERAGGVNVAGKLKQNYPIFSREEILKVNPDMIILTESEIEKEELLKQFPEWRYINAIKENRIFKIEPDIILRPSPRVILATKVIAQMINKFSK</sequence>
<dbReference type="CDD" id="cd01144">
    <property type="entry name" value="BtuF"/>
    <property type="match status" value="1"/>
</dbReference>
<dbReference type="InterPro" id="IPR054828">
    <property type="entry name" value="Vit_B12_bind_prot"/>
</dbReference>
<keyword evidence="1" id="KW-0732">Signal</keyword>
<keyword evidence="4" id="KW-1185">Reference proteome</keyword>